<dbReference type="EMBL" id="LBIC01000009">
    <property type="protein sequence ID" value="KKW90504.1"/>
    <property type="molecule type" value="Genomic_DNA"/>
</dbReference>
<evidence type="ECO:0000313" key="2">
    <source>
        <dbReference type="Proteomes" id="UP000033874"/>
    </source>
</evidence>
<name>A0A0M3APP0_9SPHN</name>
<proteinExistence type="predicted"/>
<organism evidence="1 2">
    <name type="scientific">Sphingobium chungbukense</name>
    <dbReference type="NCBI Taxonomy" id="56193"/>
    <lineage>
        <taxon>Bacteria</taxon>
        <taxon>Pseudomonadati</taxon>
        <taxon>Pseudomonadota</taxon>
        <taxon>Alphaproteobacteria</taxon>
        <taxon>Sphingomonadales</taxon>
        <taxon>Sphingomonadaceae</taxon>
        <taxon>Sphingobium</taxon>
    </lineage>
</organism>
<dbReference type="PATRIC" id="fig|56193.3.peg.3777"/>
<dbReference type="Proteomes" id="UP000033874">
    <property type="component" value="Unassembled WGS sequence"/>
</dbReference>
<sequence length="231" mass="24829">MANNFIKASFLLRVTDAEAQVLGRIDDAVAILANGDLEGAVLAEHYQALGDDFARIFPPTKAGLFESFRSIFSDPDYPRLGFTLQIDPPEGTGTRQVWLSGDQVDIETAALLLQSVARSALPIGFEYCLDCDRLRPGEFGGGYVVISANDIEFGGSARLLDRAIARHHHAGVDGFVLATRDPEDGLTFWNSEAGFGALAAATVFSDAEAAHHDVPITDDQPEWLALPAPLS</sequence>
<comment type="caution">
    <text evidence="1">The sequence shown here is derived from an EMBL/GenBank/DDBJ whole genome shotgun (WGS) entry which is preliminary data.</text>
</comment>
<keyword evidence="2" id="KW-1185">Reference proteome</keyword>
<evidence type="ECO:0000313" key="1">
    <source>
        <dbReference type="EMBL" id="KKW90504.1"/>
    </source>
</evidence>
<accession>A0A0M3APP0</accession>
<reference evidence="1 2" key="1">
    <citation type="submission" date="2015-04" db="EMBL/GenBank/DDBJ databases">
        <title>Genome sequence of aromatic hydrocarbons-degrading Sphingobium chungbukense DJ77.</title>
        <authorList>
            <person name="Kim Y.-C."/>
            <person name="Chae J.-C."/>
        </authorList>
    </citation>
    <scope>NUCLEOTIDE SEQUENCE [LARGE SCALE GENOMIC DNA]</scope>
    <source>
        <strain evidence="1 2">DJ77</strain>
    </source>
</reference>
<dbReference type="AlphaFoldDB" id="A0A0M3APP0"/>
<protein>
    <submittedName>
        <fullName evidence="1">Uncharacterized protein</fullName>
    </submittedName>
</protein>
<gene>
    <name evidence="1" type="ORF">YP76_18025</name>
</gene>